<dbReference type="RefSeq" id="WP_144359467.1">
    <property type="nucleotide sequence ID" value="NZ_VMNH01000016.1"/>
</dbReference>
<sequence>MSQQRLTGLYAITQSQPSGFDITLNQVAAALSGGAKIIQYRDKQPGEERRQAEAAALCDLCHGQDALLIINDDVALAKRVSADGVHVGREDSGIVHARQLLGEQAIIGISCYNQLPLAIAAEKAGADYVAFGRFYPSATKPDAVQADIALLAEAKQRLQIPIVAIGGITPENGATLVQAGADMLAVINALFGSDDIAANCQRFNQLFDRSEYPPT</sequence>
<dbReference type="SUPFAM" id="SSF51391">
    <property type="entry name" value="Thiamin phosphate synthase"/>
    <property type="match status" value="1"/>
</dbReference>
<dbReference type="OrthoDB" id="9789949at2"/>
<feature type="binding site" evidence="9">
    <location>
        <position position="71"/>
    </location>
    <ligand>
        <name>4-amino-2-methyl-5-(diphosphooxymethyl)pyrimidine</name>
        <dbReference type="ChEBI" id="CHEBI:57841"/>
    </ligand>
</feature>
<evidence type="ECO:0000256" key="7">
    <source>
        <dbReference type="ARBA" id="ARBA00047851"/>
    </source>
</evidence>
<comment type="catalytic activity">
    <reaction evidence="6 9 10">
        <text>4-methyl-5-(2-phosphooxyethyl)-thiazole + 4-amino-2-methyl-5-(diphosphooxymethyl)pyrimidine + H(+) = thiamine phosphate + diphosphate</text>
        <dbReference type="Rhea" id="RHEA:22328"/>
        <dbReference type="ChEBI" id="CHEBI:15378"/>
        <dbReference type="ChEBI" id="CHEBI:33019"/>
        <dbReference type="ChEBI" id="CHEBI:37575"/>
        <dbReference type="ChEBI" id="CHEBI:57841"/>
        <dbReference type="ChEBI" id="CHEBI:58296"/>
        <dbReference type="EC" id="2.5.1.3"/>
    </reaction>
</comment>
<evidence type="ECO:0000256" key="8">
    <source>
        <dbReference type="ARBA" id="ARBA00047883"/>
    </source>
</evidence>
<feature type="binding site" evidence="9">
    <location>
        <begin position="137"/>
        <end position="139"/>
    </location>
    <ligand>
        <name>2-[(2R,5Z)-2-carboxy-4-methylthiazol-5(2H)-ylidene]ethyl phosphate</name>
        <dbReference type="ChEBI" id="CHEBI:62899"/>
    </ligand>
</feature>
<comment type="pathway">
    <text evidence="1 9 11">Cofactor biosynthesis; thiamine diphosphate biosynthesis; thiamine phosphate from 4-amino-2-methyl-5-diphosphomethylpyrimidine and 4-methyl-5-(2-phosphoethyl)-thiazole: step 1/1.</text>
</comment>
<dbReference type="NCBIfam" id="TIGR00693">
    <property type="entry name" value="thiE"/>
    <property type="match status" value="1"/>
</dbReference>
<feature type="binding site" evidence="9">
    <location>
        <position position="140"/>
    </location>
    <ligand>
        <name>4-amino-2-methyl-5-(diphosphooxymethyl)pyrimidine</name>
        <dbReference type="ChEBI" id="CHEBI:57841"/>
    </ligand>
</feature>
<dbReference type="Gene3D" id="3.20.20.70">
    <property type="entry name" value="Aldolase class I"/>
    <property type="match status" value="1"/>
</dbReference>
<dbReference type="Pfam" id="PF02581">
    <property type="entry name" value="TMP-TENI"/>
    <property type="match status" value="1"/>
</dbReference>
<dbReference type="AlphaFoldDB" id="A0A557S4X4"/>
<keyword evidence="5 9" id="KW-0784">Thiamine biosynthesis</keyword>
<evidence type="ECO:0000256" key="11">
    <source>
        <dbReference type="RuleBase" id="RU004253"/>
    </source>
</evidence>
<comment type="similarity">
    <text evidence="9 10">Belongs to the thiamine-phosphate synthase family.</text>
</comment>
<dbReference type="EC" id="2.5.1.3" evidence="9"/>
<comment type="cofactor">
    <cofactor evidence="9">
        <name>Mg(2+)</name>
        <dbReference type="ChEBI" id="CHEBI:18420"/>
    </cofactor>
    <text evidence="9">Binds 1 Mg(2+) ion per subunit.</text>
</comment>
<comment type="caution">
    <text evidence="9">Lacks conserved residue(s) required for the propagation of feature annotation.</text>
</comment>
<dbReference type="Proteomes" id="UP000316649">
    <property type="component" value="Unassembled WGS sequence"/>
</dbReference>
<dbReference type="InterPro" id="IPR022998">
    <property type="entry name" value="ThiamineP_synth_TenI"/>
</dbReference>
<evidence type="ECO:0000256" key="4">
    <source>
        <dbReference type="ARBA" id="ARBA00022842"/>
    </source>
</evidence>
<proteinExistence type="inferred from homology"/>
<keyword evidence="4 9" id="KW-0460">Magnesium</keyword>
<reference evidence="13 14" key="1">
    <citation type="submission" date="2019-07" db="EMBL/GenBank/DDBJ databases">
        <title>The pathways for chlorine oxyanion respiration interact through the shared metabolite chlorate.</title>
        <authorList>
            <person name="Barnum T.P."/>
            <person name="Cheng Y."/>
            <person name="Hill K.A."/>
            <person name="Lucas L.N."/>
            <person name="Carlson H.K."/>
            <person name="Coates J.D."/>
        </authorList>
    </citation>
    <scope>NUCLEOTIDE SEQUENCE [LARGE SCALE GENOMIC DNA]</scope>
    <source>
        <strain evidence="13 14">BK-1</strain>
    </source>
</reference>
<name>A0A557S4X4_9GAMM</name>
<dbReference type="EMBL" id="VMNH01000016">
    <property type="protein sequence ID" value="TVO72463.1"/>
    <property type="molecule type" value="Genomic_DNA"/>
</dbReference>
<feature type="binding site" evidence="9">
    <location>
        <position position="72"/>
    </location>
    <ligand>
        <name>Mg(2+)</name>
        <dbReference type="ChEBI" id="CHEBI:18420"/>
    </ligand>
</feature>
<evidence type="ECO:0000256" key="6">
    <source>
        <dbReference type="ARBA" id="ARBA00047334"/>
    </source>
</evidence>
<keyword evidence="14" id="KW-1185">Reference proteome</keyword>
<feature type="domain" description="Thiamine phosphate synthase/TenI" evidence="12">
    <location>
        <begin position="9"/>
        <end position="190"/>
    </location>
</feature>
<evidence type="ECO:0000256" key="3">
    <source>
        <dbReference type="ARBA" id="ARBA00022723"/>
    </source>
</evidence>
<organism evidence="13 14">
    <name type="scientific">Sedimenticola selenatireducens</name>
    <dbReference type="NCBI Taxonomy" id="191960"/>
    <lineage>
        <taxon>Bacteria</taxon>
        <taxon>Pseudomonadati</taxon>
        <taxon>Pseudomonadota</taxon>
        <taxon>Gammaproteobacteria</taxon>
        <taxon>Chromatiales</taxon>
        <taxon>Sedimenticolaceae</taxon>
        <taxon>Sedimenticola</taxon>
    </lineage>
</organism>
<dbReference type="PANTHER" id="PTHR20857">
    <property type="entry name" value="THIAMINE-PHOSPHATE PYROPHOSPHORYLASE"/>
    <property type="match status" value="1"/>
</dbReference>
<comment type="caution">
    <text evidence="13">The sequence shown here is derived from an EMBL/GenBank/DDBJ whole genome shotgun (WGS) entry which is preliminary data.</text>
</comment>
<dbReference type="GO" id="GO:0000287">
    <property type="term" value="F:magnesium ion binding"/>
    <property type="evidence" value="ECO:0007669"/>
    <property type="project" value="UniProtKB-UniRule"/>
</dbReference>
<dbReference type="InterPro" id="IPR036206">
    <property type="entry name" value="ThiamineP_synth_sf"/>
</dbReference>
<dbReference type="InterPro" id="IPR013785">
    <property type="entry name" value="Aldolase_TIM"/>
</dbReference>
<keyword evidence="2 9" id="KW-0808">Transferase</keyword>
<comment type="catalytic activity">
    <reaction evidence="8 9 10">
        <text>2-[(2R,5Z)-2-carboxy-4-methylthiazol-5(2H)-ylidene]ethyl phosphate + 4-amino-2-methyl-5-(diphosphooxymethyl)pyrimidine + 2 H(+) = thiamine phosphate + CO2 + diphosphate</text>
        <dbReference type="Rhea" id="RHEA:47844"/>
        <dbReference type="ChEBI" id="CHEBI:15378"/>
        <dbReference type="ChEBI" id="CHEBI:16526"/>
        <dbReference type="ChEBI" id="CHEBI:33019"/>
        <dbReference type="ChEBI" id="CHEBI:37575"/>
        <dbReference type="ChEBI" id="CHEBI:57841"/>
        <dbReference type="ChEBI" id="CHEBI:62899"/>
        <dbReference type="EC" id="2.5.1.3"/>
    </reaction>
</comment>
<gene>
    <name evidence="9" type="primary">thiE</name>
    <name evidence="13" type="ORF">FHP88_12780</name>
</gene>
<evidence type="ECO:0000313" key="14">
    <source>
        <dbReference type="Proteomes" id="UP000316649"/>
    </source>
</evidence>
<dbReference type="CDD" id="cd00564">
    <property type="entry name" value="TMP_TenI"/>
    <property type="match status" value="1"/>
</dbReference>
<accession>A0A557S4X4</accession>
<evidence type="ECO:0000256" key="1">
    <source>
        <dbReference type="ARBA" id="ARBA00005165"/>
    </source>
</evidence>
<dbReference type="GO" id="GO:0009229">
    <property type="term" value="P:thiamine diphosphate biosynthetic process"/>
    <property type="evidence" value="ECO:0007669"/>
    <property type="project" value="UniProtKB-UniRule"/>
</dbReference>
<evidence type="ECO:0000256" key="2">
    <source>
        <dbReference type="ARBA" id="ARBA00022679"/>
    </source>
</evidence>
<feature type="binding site" evidence="9">
    <location>
        <position position="110"/>
    </location>
    <ligand>
        <name>4-amino-2-methyl-5-(diphosphooxymethyl)pyrimidine</name>
        <dbReference type="ChEBI" id="CHEBI:57841"/>
    </ligand>
</feature>
<evidence type="ECO:0000259" key="12">
    <source>
        <dbReference type="Pfam" id="PF02581"/>
    </source>
</evidence>
<dbReference type="UniPathway" id="UPA00060">
    <property type="reaction ID" value="UER00141"/>
</dbReference>
<keyword evidence="3 9" id="KW-0479">Metal-binding</keyword>
<comment type="catalytic activity">
    <reaction evidence="7 9 10">
        <text>2-(2-carboxy-4-methylthiazol-5-yl)ethyl phosphate + 4-amino-2-methyl-5-(diphosphooxymethyl)pyrimidine + 2 H(+) = thiamine phosphate + CO2 + diphosphate</text>
        <dbReference type="Rhea" id="RHEA:47848"/>
        <dbReference type="ChEBI" id="CHEBI:15378"/>
        <dbReference type="ChEBI" id="CHEBI:16526"/>
        <dbReference type="ChEBI" id="CHEBI:33019"/>
        <dbReference type="ChEBI" id="CHEBI:37575"/>
        <dbReference type="ChEBI" id="CHEBI:57841"/>
        <dbReference type="ChEBI" id="CHEBI:62890"/>
        <dbReference type="EC" id="2.5.1.3"/>
    </reaction>
</comment>
<evidence type="ECO:0000256" key="9">
    <source>
        <dbReference type="HAMAP-Rule" id="MF_00097"/>
    </source>
</evidence>
<feature type="binding site" evidence="9">
    <location>
        <position position="91"/>
    </location>
    <ligand>
        <name>Mg(2+)</name>
        <dbReference type="ChEBI" id="CHEBI:18420"/>
    </ligand>
</feature>
<dbReference type="HAMAP" id="MF_00097">
    <property type="entry name" value="TMP_synthase"/>
    <property type="match status" value="1"/>
</dbReference>
<dbReference type="GO" id="GO:0005737">
    <property type="term" value="C:cytoplasm"/>
    <property type="evidence" value="ECO:0007669"/>
    <property type="project" value="TreeGrafter"/>
</dbReference>
<dbReference type="GO" id="GO:0009228">
    <property type="term" value="P:thiamine biosynthetic process"/>
    <property type="evidence" value="ECO:0007669"/>
    <property type="project" value="UniProtKB-KW"/>
</dbReference>
<feature type="binding site" evidence="9">
    <location>
        <begin position="39"/>
        <end position="43"/>
    </location>
    <ligand>
        <name>4-amino-2-methyl-5-(diphosphooxymethyl)pyrimidine</name>
        <dbReference type="ChEBI" id="CHEBI:57841"/>
    </ligand>
</feature>
<dbReference type="GO" id="GO:0004789">
    <property type="term" value="F:thiamine-phosphate diphosphorylase activity"/>
    <property type="evidence" value="ECO:0007669"/>
    <property type="project" value="UniProtKB-UniRule"/>
</dbReference>
<feature type="binding site" evidence="9">
    <location>
        <position position="167"/>
    </location>
    <ligand>
        <name>2-[(2R,5Z)-2-carboxy-4-methylthiazol-5(2H)-ylidene]ethyl phosphate</name>
        <dbReference type="ChEBI" id="CHEBI:62899"/>
    </ligand>
</feature>
<protein>
    <recommendedName>
        <fullName evidence="9">Thiamine-phosphate synthase</fullName>
        <shortName evidence="9">TP synthase</shortName>
        <shortName evidence="9">TPS</shortName>
        <ecNumber evidence="9">2.5.1.3</ecNumber>
    </recommendedName>
    <alternativeName>
        <fullName evidence="9">Thiamine-phosphate pyrophosphorylase</fullName>
        <shortName evidence="9">TMP pyrophosphorylase</shortName>
        <shortName evidence="9">TMP-PPase</shortName>
    </alternativeName>
</protein>
<evidence type="ECO:0000313" key="13">
    <source>
        <dbReference type="EMBL" id="TVO72463.1"/>
    </source>
</evidence>
<evidence type="ECO:0000256" key="10">
    <source>
        <dbReference type="RuleBase" id="RU003826"/>
    </source>
</evidence>
<dbReference type="InterPro" id="IPR034291">
    <property type="entry name" value="TMP_synthase"/>
</dbReference>
<dbReference type="PANTHER" id="PTHR20857:SF15">
    <property type="entry name" value="THIAMINE-PHOSPHATE SYNTHASE"/>
    <property type="match status" value="1"/>
</dbReference>
<comment type="function">
    <text evidence="9">Condenses 4-methyl-5-(beta-hydroxyethyl)thiazole monophosphate (THZ-P) and 2-methyl-4-amino-5-hydroxymethyl pyrimidine pyrophosphate (HMP-PP) to form thiamine monophosphate (TMP).</text>
</comment>
<evidence type="ECO:0000256" key="5">
    <source>
        <dbReference type="ARBA" id="ARBA00022977"/>
    </source>
</evidence>